<dbReference type="EMBL" id="VCHE01000135">
    <property type="protein sequence ID" value="KAB2570479.1"/>
    <property type="molecule type" value="Genomic_DNA"/>
</dbReference>
<reference evidence="2 3" key="1">
    <citation type="journal article" date="2019" name="Sci. Rep.">
        <title>A multi-omics analysis of the grapevine pathogen Lasiodiplodia theobromae reveals that temperature affects the expression of virulence- and pathogenicity-related genes.</title>
        <authorList>
            <person name="Felix C."/>
            <person name="Meneses R."/>
            <person name="Goncalves M.F.M."/>
            <person name="Tilleman L."/>
            <person name="Duarte A.S."/>
            <person name="Jorrin-Novo J.V."/>
            <person name="Van de Peer Y."/>
            <person name="Deforce D."/>
            <person name="Van Nieuwerburgh F."/>
            <person name="Esteves A.C."/>
            <person name="Alves A."/>
        </authorList>
    </citation>
    <scope>NUCLEOTIDE SEQUENCE [LARGE SCALE GENOMIC DNA]</scope>
    <source>
        <strain evidence="2 3">LA-SOL3</strain>
    </source>
</reference>
<dbReference type="AlphaFoldDB" id="A0A5N5CYN0"/>
<dbReference type="Proteomes" id="UP000325902">
    <property type="component" value="Unassembled WGS sequence"/>
</dbReference>
<dbReference type="Gene3D" id="3.40.50.1820">
    <property type="entry name" value="alpha/beta hydrolase"/>
    <property type="match status" value="1"/>
</dbReference>
<evidence type="ECO:0000313" key="3">
    <source>
        <dbReference type="Proteomes" id="UP000325902"/>
    </source>
</evidence>
<sequence>MPLHHLATTTLLTLSLLSLPTTALIPIQFPTCPENLHIIVVAPLLASTTTHTDDDTNPPATALDPLVNATFAQLPSSNISTVAVPYYDPAAVRFTDPSTYVAAVDAGIRDLRAKINDSIAMCADGGGGAGIALFGYGRPGAQVVGDALCGRDGTAAGQSVNFGEVAPLNRAWGEKSE</sequence>
<comment type="caution">
    <text evidence="2">The sequence shown here is derived from an EMBL/GenBank/DDBJ whole genome shotgun (WGS) entry which is preliminary data.</text>
</comment>
<organism evidence="2 3">
    <name type="scientific">Lasiodiplodia theobromae</name>
    <dbReference type="NCBI Taxonomy" id="45133"/>
    <lineage>
        <taxon>Eukaryota</taxon>
        <taxon>Fungi</taxon>
        <taxon>Dikarya</taxon>
        <taxon>Ascomycota</taxon>
        <taxon>Pezizomycotina</taxon>
        <taxon>Dothideomycetes</taxon>
        <taxon>Dothideomycetes incertae sedis</taxon>
        <taxon>Botryosphaeriales</taxon>
        <taxon>Botryosphaeriaceae</taxon>
        <taxon>Lasiodiplodia</taxon>
    </lineage>
</organism>
<feature type="signal peptide" evidence="1">
    <location>
        <begin position="1"/>
        <end position="23"/>
    </location>
</feature>
<gene>
    <name evidence="2" type="ORF">DBV05_g10842</name>
</gene>
<protein>
    <recommendedName>
        <fullName evidence="4">Carbohydrate esterase family 5 protein</fullName>
    </recommendedName>
</protein>
<accession>A0A5N5CYN0</accession>
<proteinExistence type="predicted"/>
<dbReference type="InterPro" id="IPR029058">
    <property type="entry name" value="AB_hydrolase_fold"/>
</dbReference>
<feature type="chain" id="PRO_5025044363" description="Carbohydrate esterase family 5 protein" evidence="1">
    <location>
        <begin position="24"/>
        <end position="177"/>
    </location>
</feature>
<evidence type="ECO:0000256" key="1">
    <source>
        <dbReference type="SAM" id="SignalP"/>
    </source>
</evidence>
<keyword evidence="3" id="KW-1185">Reference proteome</keyword>
<name>A0A5N5CYN0_9PEZI</name>
<evidence type="ECO:0008006" key="4">
    <source>
        <dbReference type="Google" id="ProtNLM"/>
    </source>
</evidence>
<evidence type="ECO:0000313" key="2">
    <source>
        <dbReference type="EMBL" id="KAB2570479.1"/>
    </source>
</evidence>
<keyword evidence="1" id="KW-0732">Signal</keyword>